<dbReference type="Gene3D" id="1.20.120.450">
    <property type="entry name" value="dinb family like domain"/>
    <property type="match status" value="1"/>
</dbReference>
<proteinExistence type="predicted"/>
<dbReference type="InterPro" id="IPR012550">
    <property type="entry name" value="DUF1706"/>
</dbReference>
<protein>
    <submittedName>
        <fullName evidence="1">ClbS/DfsB family four-helix bundle protein</fullName>
    </submittedName>
</protein>
<name>A0ABR8X497_9MICO</name>
<evidence type="ECO:0000313" key="1">
    <source>
        <dbReference type="EMBL" id="MBD8023952.1"/>
    </source>
</evidence>
<evidence type="ECO:0000313" key="2">
    <source>
        <dbReference type="Proteomes" id="UP000602532"/>
    </source>
</evidence>
<sequence>MDYTHAELIARNDAEFAALFALIEALPDQRLTAEFTGEGRDRSVRDVIAHLHAWHILLERWYSDGEAGGAPAIPAEGYTWRELAQLNEELRQQWQHTGLDELLALVRASHEALQAMVALHTDAELAAPDAFAWTQGSPLGEFAWECGGNHYIWARGVIAAGLGLPPTT</sequence>
<dbReference type="Proteomes" id="UP000602532">
    <property type="component" value="Unassembled WGS sequence"/>
</dbReference>
<accession>A0ABR8X497</accession>
<reference evidence="1 2" key="1">
    <citation type="submission" date="2020-08" db="EMBL/GenBank/DDBJ databases">
        <title>A Genomic Blueprint of the Chicken Gut Microbiome.</title>
        <authorList>
            <person name="Gilroy R."/>
            <person name="Ravi A."/>
            <person name="Getino M."/>
            <person name="Pursley I."/>
            <person name="Horton D.L."/>
            <person name="Alikhan N.-F."/>
            <person name="Baker D."/>
            <person name="Gharbi K."/>
            <person name="Hall N."/>
            <person name="Watson M."/>
            <person name="Adriaenssens E.M."/>
            <person name="Foster-Nyarko E."/>
            <person name="Jarju S."/>
            <person name="Secka A."/>
            <person name="Antonio M."/>
            <person name="Oren A."/>
            <person name="Chaudhuri R."/>
            <person name="La Ragione R.M."/>
            <person name="Hildebrand F."/>
            <person name="Pallen M.J."/>
        </authorList>
    </citation>
    <scope>NUCLEOTIDE SEQUENCE [LARGE SCALE GENOMIC DNA]</scope>
    <source>
        <strain evidence="1 2">Sa1CUA4</strain>
    </source>
</reference>
<comment type="caution">
    <text evidence="1">The sequence shown here is derived from an EMBL/GenBank/DDBJ whole genome shotgun (WGS) entry which is preliminary data.</text>
</comment>
<dbReference type="SUPFAM" id="SSF109854">
    <property type="entry name" value="DinB/YfiT-like putative metalloenzymes"/>
    <property type="match status" value="1"/>
</dbReference>
<dbReference type="PANTHER" id="PTHR40658:SF4">
    <property type="entry name" value="HYPOTHETICAL CYTOSOLIC PROTEIN"/>
    <property type="match status" value="1"/>
</dbReference>
<dbReference type="Pfam" id="PF08020">
    <property type="entry name" value="DUF1706"/>
    <property type="match status" value="1"/>
</dbReference>
<organism evidence="1 2">
    <name type="scientific">Microbacterium gallinarum</name>
    <dbReference type="NCBI Taxonomy" id="2762209"/>
    <lineage>
        <taxon>Bacteria</taxon>
        <taxon>Bacillati</taxon>
        <taxon>Actinomycetota</taxon>
        <taxon>Actinomycetes</taxon>
        <taxon>Micrococcales</taxon>
        <taxon>Microbacteriaceae</taxon>
        <taxon>Microbacterium</taxon>
    </lineage>
</organism>
<gene>
    <name evidence="1" type="ORF">H9622_10140</name>
</gene>
<dbReference type="InterPro" id="IPR034660">
    <property type="entry name" value="DinB/YfiT-like"/>
</dbReference>
<keyword evidence="2" id="KW-1185">Reference proteome</keyword>
<dbReference type="EMBL" id="JACSPM010000003">
    <property type="protein sequence ID" value="MBD8023952.1"/>
    <property type="molecule type" value="Genomic_DNA"/>
</dbReference>
<dbReference type="PANTHER" id="PTHR40658">
    <property type="match status" value="1"/>
</dbReference>
<dbReference type="RefSeq" id="WP_191766279.1">
    <property type="nucleotide sequence ID" value="NZ_JACSPM010000003.1"/>
</dbReference>